<feature type="compositionally biased region" description="Basic residues" evidence="2">
    <location>
        <begin position="693"/>
        <end position="706"/>
    </location>
</feature>
<evidence type="ECO:0000313" key="5">
    <source>
        <dbReference type="Proteomes" id="UP000030651"/>
    </source>
</evidence>
<dbReference type="SMART" id="SM00343">
    <property type="entry name" value="ZnF_C2HC"/>
    <property type="match status" value="4"/>
</dbReference>
<dbReference type="InterPro" id="IPR001878">
    <property type="entry name" value="Znf_CCHC"/>
</dbReference>
<dbReference type="GO" id="GO:0003676">
    <property type="term" value="F:nucleic acid binding"/>
    <property type="evidence" value="ECO:0007669"/>
    <property type="project" value="InterPro"/>
</dbReference>
<proteinExistence type="predicted"/>
<dbReference type="STRING" id="1229662.W3X8X9"/>
<evidence type="ECO:0000256" key="1">
    <source>
        <dbReference type="PROSITE-ProRule" id="PRU00047"/>
    </source>
</evidence>
<feature type="compositionally biased region" description="Pro residues" evidence="2">
    <location>
        <begin position="646"/>
        <end position="657"/>
    </location>
</feature>
<dbReference type="RefSeq" id="XP_007833621.1">
    <property type="nucleotide sequence ID" value="XM_007835430.1"/>
</dbReference>
<name>W3X8X9_PESFW</name>
<keyword evidence="1" id="KW-0479">Metal-binding</keyword>
<dbReference type="AlphaFoldDB" id="W3X8X9"/>
<feature type="domain" description="CCHC-type" evidence="3">
    <location>
        <begin position="492"/>
        <end position="505"/>
    </location>
</feature>
<dbReference type="HOGENOM" id="CLU_390835_0_0_1"/>
<evidence type="ECO:0000256" key="2">
    <source>
        <dbReference type="SAM" id="MobiDB-lite"/>
    </source>
</evidence>
<accession>W3X8X9</accession>
<protein>
    <recommendedName>
        <fullName evidence="3">CCHC-type domain-containing protein</fullName>
    </recommendedName>
</protein>
<feature type="compositionally biased region" description="Basic and acidic residues" evidence="2">
    <location>
        <begin position="614"/>
        <end position="624"/>
    </location>
</feature>
<organism evidence="4 5">
    <name type="scientific">Pestalotiopsis fici (strain W106-1 / CGMCC3.15140)</name>
    <dbReference type="NCBI Taxonomy" id="1229662"/>
    <lineage>
        <taxon>Eukaryota</taxon>
        <taxon>Fungi</taxon>
        <taxon>Dikarya</taxon>
        <taxon>Ascomycota</taxon>
        <taxon>Pezizomycotina</taxon>
        <taxon>Sordariomycetes</taxon>
        <taxon>Xylariomycetidae</taxon>
        <taxon>Amphisphaeriales</taxon>
        <taxon>Sporocadaceae</taxon>
        <taxon>Pestalotiopsis</taxon>
    </lineage>
</organism>
<dbReference type="InParanoid" id="W3X8X9"/>
<feature type="compositionally biased region" description="Basic and acidic residues" evidence="2">
    <location>
        <begin position="142"/>
        <end position="152"/>
    </location>
</feature>
<keyword evidence="1" id="KW-0862">Zinc</keyword>
<dbReference type="Gene3D" id="4.10.60.10">
    <property type="entry name" value="Zinc finger, CCHC-type"/>
    <property type="match status" value="1"/>
</dbReference>
<feature type="region of interest" description="Disordered" evidence="2">
    <location>
        <begin position="309"/>
        <end position="358"/>
    </location>
</feature>
<dbReference type="OMA" id="ANTTCHE"/>
<dbReference type="Proteomes" id="UP000030651">
    <property type="component" value="Unassembled WGS sequence"/>
</dbReference>
<feature type="compositionally biased region" description="Polar residues" evidence="2">
    <location>
        <begin position="318"/>
        <end position="348"/>
    </location>
</feature>
<gene>
    <name evidence="4" type="ORF">PFICI_06849</name>
</gene>
<feature type="compositionally biased region" description="Polar residues" evidence="2">
    <location>
        <begin position="586"/>
        <end position="600"/>
    </location>
</feature>
<dbReference type="OrthoDB" id="7608935at2759"/>
<feature type="compositionally biased region" description="Polar residues" evidence="2">
    <location>
        <begin position="682"/>
        <end position="691"/>
    </location>
</feature>
<dbReference type="KEGG" id="pfy:PFICI_06849"/>
<feature type="compositionally biased region" description="Polar residues" evidence="2">
    <location>
        <begin position="97"/>
        <end position="135"/>
    </location>
</feature>
<evidence type="ECO:0000259" key="3">
    <source>
        <dbReference type="PROSITE" id="PS50158"/>
    </source>
</evidence>
<feature type="compositionally biased region" description="Basic and acidic residues" evidence="2">
    <location>
        <begin position="24"/>
        <end position="39"/>
    </location>
</feature>
<keyword evidence="5" id="KW-1185">Reference proteome</keyword>
<dbReference type="eggNOG" id="KOG4400">
    <property type="taxonomic scope" value="Eukaryota"/>
</dbReference>
<sequence>METAGDAAGPNSPNGTSGQKRTRAYGEELKGLTPDRESDAGESPSAKRRRRSSSQPEPEIPHADDLDDGEIVELSVAGQAAPHPETAAIPEAEVPQHDSNGQPETGSHNEPTPGASSAEQQSADSHPAVAQTTPDASGAEPSKSKQDKDKSHPSSGGGNQGVGLSLRTSFAKAPPKANLSKSEANSPAIVSFPMMNKDWKINAARFEQLACDNELNHGERFRPHFWRNWMRDNLERIILAFQEENEFSLTSVSSSAKRVKLIRNALNALVGPSGGILIGTKKDKASARSAAKPVFDELTPKMIKLVNDSSKQHEVVSGESTELVESSSKQQYTVPEDSTTPSEHQVTSPDDGEDEKSVHVDVSATEIPALTADELEHRKLYFPGSENNPLFCTHCVSTKHASDSCPQLLCQFCGSAEHTRYGCPTKQRCTKCHQIGHANTTCHEKIALAREEREPCAICGSPHTEDQCVEIWKSFNHTEVEIKKVKTIPCFCYTCGNEGHYGPECGLATKGSDLAIDLRIWSSAIRDLYVDPASPNSAIAWIGSDPSQIKPGQNFNIRGQATKKTHIYYVSSDDSDDGFIHEPVQKSGSRGNIQINTNLSRPGPPKRGGFSSLRRQDSQRRQGQREFSPPPPPPPAYYQANGSWNPPLPSGPPPPMPEAYTFQGNTASLPHPPPGTLPPRPSNQGSRNASSGRGHRPRRGRGRGNR</sequence>
<keyword evidence="1" id="KW-0863">Zinc-finger</keyword>
<dbReference type="PROSITE" id="PS50158">
    <property type="entry name" value="ZF_CCHC"/>
    <property type="match status" value="1"/>
</dbReference>
<reference evidence="5" key="1">
    <citation type="journal article" date="2015" name="BMC Genomics">
        <title>Genomic and transcriptomic analysis of the endophytic fungus Pestalotiopsis fici reveals its lifestyle and high potential for synthesis of natural products.</title>
        <authorList>
            <person name="Wang X."/>
            <person name="Zhang X."/>
            <person name="Liu L."/>
            <person name="Xiang M."/>
            <person name="Wang W."/>
            <person name="Sun X."/>
            <person name="Che Y."/>
            <person name="Guo L."/>
            <person name="Liu G."/>
            <person name="Guo L."/>
            <person name="Wang C."/>
            <person name="Yin W.B."/>
            <person name="Stadler M."/>
            <person name="Zhang X."/>
            <person name="Liu X."/>
        </authorList>
    </citation>
    <scope>NUCLEOTIDE SEQUENCE [LARGE SCALE GENOMIC DNA]</scope>
    <source>
        <strain evidence="5">W106-1 / CGMCC3.15140</strain>
    </source>
</reference>
<feature type="region of interest" description="Disordered" evidence="2">
    <location>
        <begin position="583"/>
        <end position="706"/>
    </location>
</feature>
<feature type="compositionally biased region" description="Pro residues" evidence="2">
    <location>
        <begin position="670"/>
        <end position="681"/>
    </location>
</feature>
<evidence type="ECO:0000313" key="4">
    <source>
        <dbReference type="EMBL" id="ETS81847.1"/>
    </source>
</evidence>
<dbReference type="GO" id="GO:0008270">
    <property type="term" value="F:zinc ion binding"/>
    <property type="evidence" value="ECO:0007669"/>
    <property type="project" value="UniProtKB-KW"/>
</dbReference>
<feature type="region of interest" description="Disordered" evidence="2">
    <location>
        <begin position="1"/>
        <end position="165"/>
    </location>
</feature>
<dbReference type="GeneID" id="19271862"/>
<dbReference type="EMBL" id="KI912112">
    <property type="protein sequence ID" value="ETS81847.1"/>
    <property type="molecule type" value="Genomic_DNA"/>
</dbReference>